<comment type="caution">
    <text evidence="7">The sequence shown here is derived from an EMBL/GenBank/DDBJ whole genome shotgun (WGS) entry which is preliminary data.</text>
</comment>
<dbReference type="SUPFAM" id="SSF46785">
    <property type="entry name" value="Winged helix' DNA-binding domain"/>
    <property type="match status" value="1"/>
</dbReference>
<dbReference type="Gene3D" id="3.40.640.10">
    <property type="entry name" value="Type I PLP-dependent aspartate aminotransferase-like (Major domain)"/>
    <property type="match status" value="1"/>
</dbReference>
<dbReference type="GO" id="GO:0003700">
    <property type="term" value="F:DNA-binding transcription factor activity"/>
    <property type="evidence" value="ECO:0007669"/>
    <property type="project" value="InterPro"/>
</dbReference>
<dbReference type="InterPro" id="IPR036388">
    <property type="entry name" value="WH-like_DNA-bd_sf"/>
</dbReference>
<dbReference type="GO" id="GO:0003677">
    <property type="term" value="F:DNA binding"/>
    <property type="evidence" value="ECO:0007669"/>
    <property type="project" value="UniProtKB-KW"/>
</dbReference>
<dbReference type="Pfam" id="PF00155">
    <property type="entry name" value="Aminotran_1_2"/>
    <property type="match status" value="1"/>
</dbReference>
<evidence type="ECO:0000256" key="4">
    <source>
        <dbReference type="ARBA" id="ARBA00023125"/>
    </source>
</evidence>
<sequence>MNTASQITLIRQRFERESTGRKLRTTLYLAIRHLILDGALPPGTPLPATRVLADELGFSRSTLVRVYEQLVVEGYLQSRGGASTIVSEAIPAASSEKSGVFELPRPGASLSLRGREIARHANSSRIQGGAFVPGVPDVGLFPFPTWRRLLSKNVRFEQRHLARYSQGGYGPLKVALANYLRASRMMACTPQQILILNGSHQAIDLCARMLCDPGDRVWMEDPGYWGARNVLRANGLSLVPIPIDEEGINPPEVTAGEQPRLMFVSPSSQYPTGVVMSLSRRLRLLEQAEASGAWIIEDDYDNEIRYHPHTIGALFGQSRTQRVLYLGTFSKVMFPGLRLAYLVVPEYLAESFAIGNAELYREGRMIEQAALAEFIDAGHLGAHLKRVRNIYQERRNVLHTAIESRLQGEVRTTGGMAGLHLPYFFETPVDDVALASEALDAGIVFRPLSMYYDDVQHRRTGMVLGFAAVPSEAIDAAAGRLCGIVERHLKAAAR</sequence>
<dbReference type="OrthoDB" id="9804020at2"/>
<dbReference type="EMBL" id="VMNK01000031">
    <property type="protein sequence ID" value="TVO50510.1"/>
    <property type="molecule type" value="Genomic_DNA"/>
</dbReference>
<dbReference type="PROSITE" id="PS50949">
    <property type="entry name" value="HTH_GNTR"/>
    <property type="match status" value="1"/>
</dbReference>
<comment type="similarity">
    <text evidence="1">In the C-terminal section; belongs to the class-I pyridoxal-phosphate-dependent aminotransferase family.</text>
</comment>
<evidence type="ECO:0000313" key="8">
    <source>
        <dbReference type="Proteomes" id="UP000319502"/>
    </source>
</evidence>
<dbReference type="AlphaFoldDB" id="A0A557QC82"/>
<evidence type="ECO:0000256" key="3">
    <source>
        <dbReference type="ARBA" id="ARBA00023015"/>
    </source>
</evidence>
<dbReference type="CDD" id="cd00609">
    <property type="entry name" value="AAT_like"/>
    <property type="match status" value="1"/>
</dbReference>
<keyword evidence="2" id="KW-0663">Pyridoxal phosphate</keyword>
<dbReference type="RefSeq" id="WP_144311394.1">
    <property type="nucleotide sequence ID" value="NZ_VMNK01000031.1"/>
</dbReference>
<keyword evidence="5" id="KW-0804">Transcription</keyword>
<dbReference type="InterPro" id="IPR036390">
    <property type="entry name" value="WH_DNA-bd_sf"/>
</dbReference>
<dbReference type="Pfam" id="PF00392">
    <property type="entry name" value="GntR"/>
    <property type="match status" value="1"/>
</dbReference>
<keyword evidence="4" id="KW-0238">DNA-binding</keyword>
<reference evidence="7 8" key="1">
    <citation type="submission" date="2019-07" db="EMBL/GenBank/DDBJ databases">
        <title>The pathways for chlorine oxyanion respiration interact through the shared metabolite chlorate.</title>
        <authorList>
            <person name="Barnum T.P."/>
            <person name="Cheng Y."/>
            <person name="Hill K.A."/>
            <person name="Lucas L.N."/>
            <person name="Carlson H.K."/>
            <person name="Coates J.D."/>
        </authorList>
    </citation>
    <scope>NUCLEOTIDE SEQUENCE [LARGE SCALE GENOMIC DNA]</scope>
    <source>
        <strain evidence="7 8">SFB-3</strain>
    </source>
</reference>
<dbReference type="Gene3D" id="1.10.10.10">
    <property type="entry name" value="Winged helix-like DNA-binding domain superfamily/Winged helix DNA-binding domain"/>
    <property type="match status" value="1"/>
</dbReference>
<keyword evidence="7" id="KW-0032">Aminotransferase</keyword>
<dbReference type="PANTHER" id="PTHR46577:SF1">
    <property type="entry name" value="HTH-TYPE TRANSCRIPTIONAL REGULATORY PROTEIN GABR"/>
    <property type="match status" value="1"/>
</dbReference>
<dbReference type="CDD" id="cd07377">
    <property type="entry name" value="WHTH_GntR"/>
    <property type="match status" value="1"/>
</dbReference>
<dbReference type="InterPro" id="IPR000524">
    <property type="entry name" value="Tscrpt_reg_HTH_GntR"/>
</dbReference>
<evidence type="ECO:0000256" key="5">
    <source>
        <dbReference type="ARBA" id="ARBA00023163"/>
    </source>
</evidence>
<dbReference type="Proteomes" id="UP000319502">
    <property type="component" value="Unassembled WGS sequence"/>
</dbReference>
<name>A0A557QC82_9RHOO</name>
<dbReference type="InterPro" id="IPR015421">
    <property type="entry name" value="PyrdxlP-dep_Trfase_major"/>
</dbReference>
<keyword evidence="8" id="KW-1185">Reference proteome</keyword>
<accession>A0A557QC82</accession>
<dbReference type="SMART" id="SM00345">
    <property type="entry name" value="HTH_GNTR"/>
    <property type="match status" value="1"/>
</dbReference>
<evidence type="ECO:0000256" key="1">
    <source>
        <dbReference type="ARBA" id="ARBA00005384"/>
    </source>
</evidence>
<keyword evidence="7" id="KW-0808">Transferase</keyword>
<protein>
    <submittedName>
        <fullName evidence="7">PLP-dependent aminotransferase family protein</fullName>
    </submittedName>
</protein>
<dbReference type="GO" id="GO:0008483">
    <property type="term" value="F:transaminase activity"/>
    <property type="evidence" value="ECO:0007669"/>
    <property type="project" value="UniProtKB-KW"/>
</dbReference>
<gene>
    <name evidence="7" type="ORF">FHP91_21005</name>
</gene>
<evidence type="ECO:0000259" key="6">
    <source>
        <dbReference type="PROSITE" id="PS50949"/>
    </source>
</evidence>
<organism evidence="7 8">
    <name type="scientific">Denitromonas halophila</name>
    <dbReference type="NCBI Taxonomy" id="1629404"/>
    <lineage>
        <taxon>Bacteria</taxon>
        <taxon>Pseudomonadati</taxon>
        <taxon>Pseudomonadota</taxon>
        <taxon>Betaproteobacteria</taxon>
        <taxon>Rhodocyclales</taxon>
        <taxon>Zoogloeaceae</taxon>
        <taxon>Denitromonas</taxon>
    </lineage>
</organism>
<dbReference type="PANTHER" id="PTHR46577">
    <property type="entry name" value="HTH-TYPE TRANSCRIPTIONAL REGULATORY PROTEIN GABR"/>
    <property type="match status" value="1"/>
</dbReference>
<dbReference type="InterPro" id="IPR051446">
    <property type="entry name" value="HTH_trans_reg/aminotransferase"/>
</dbReference>
<dbReference type="GO" id="GO:0030170">
    <property type="term" value="F:pyridoxal phosphate binding"/>
    <property type="evidence" value="ECO:0007669"/>
    <property type="project" value="InterPro"/>
</dbReference>
<dbReference type="InterPro" id="IPR004839">
    <property type="entry name" value="Aminotransferase_I/II_large"/>
</dbReference>
<keyword evidence="3" id="KW-0805">Transcription regulation</keyword>
<dbReference type="SUPFAM" id="SSF53383">
    <property type="entry name" value="PLP-dependent transferases"/>
    <property type="match status" value="1"/>
</dbReference>
<dbReference type="InterPro" id="IPR015424">
    <property type="entry name" value="PyrdxlP-dep_Trfase"/>
</dbReference>
<evidence type="ECO:0000256" key="2">
    <source>
        <dbReference type="ARBA" id="ARBA00022898"/>
    </source>
</evidence>
<feature type="domain" description="HTH gntR-type" evidence="6">
    <location>
        <begin position="21"/>
        <end position="89"/>
    </location>
</feature>
<proteinExistence type="inferred from homology"/>
<evidence type="ECO:0000313" key="7">
    <source>
        <dbReference type="EMBL" id="TVO50510.1"/>
    </source>
</evidence>